<feature type="signal peptide" evidence="1">
    <location>
        <begin position="1"/>
        <end position="20"/>
    </location>
</feature>
<dbReference type="AlphaFoldDB" id="A0A4S4B3Z8"/>
<protein>
    <submittedName>
        <fullName evidence="2">Uncharacterized protein</fullName>
    </submittedName>
</protein>
<evidence type="ECO:0000313" key="2">
    <source>
        <dbReference type="EMBL" id="THF67418.1"/>
    </source>
</evidence>
<sequence length="360" mass="40229">MIARLSIAVGLLLGATVALASFPFAAGDISRSECIDALKLAKEMFQSTAQRLYAPLTIPTGLRSTLVLGASELDISGGSALTSTDDFEMLSQDIRNIYWGKETDGALRVVVREISVGWRGNRYDLYLLDAAVEKNDFLNGINPAAGSDHYRPVVSGTWRPPLVFQHPQNKEKWFIDVGQPFQILADWRVYSSKEMRAICTIVFSPLGNDAAGILPRPVRRLARKLDEALGPGNDEGTLQPTARTRLDTKHVLANAALRPWALVDGDAYNSRSEVDAGLEDWARVNNSRRRLYEEILKEYPVAERSLAAYYVNTYGLQPQEAQEAAAWILDLIFRSFFVFSNGQNYFRYDGVRTNPWPLKH</sequence>
<proteinExistence type="predicted"/>
<evidence type="ECO:0000256" key="1">
    <source>
        <dbReference type="SAM" id="SignalP"/>
    </source>
</evidence>
<keyword evidence="3" id="KW-1185">Reference proteome</keyword>
<dbReference type="EMBL" id="SSOC01000001">
    <property type="protein sequence ID" value="THF67418.1"/>
    <property type="molecule type" value="Genomic_DNA"/>
</dbReference>
<feature type="chain" id="PRO_5020589177" evidence="1">
    <location>
        <begin position="21"/>
        <end position="360"/>
    </location>
</feature>
<evidence type="ECO:0000313" key="3">
    <source>
        <dbReference type="Proteomes" id="UP000308430"/>
    </source>
</evidence>
<keyword evidence="1" id="KW-0732">Signal</keyword>
<dbReference type="Proteomes" id="UP000308430">
    <property type="component" value="Unassembled WGS sequence"/>
</dbReference>
<name>A0A4S4B3Z8_9RHOO</name>
<dbReference type="OrthoDB" id="5798635at2"/>
<dbReference type="RefSeq" id="WP_136346827.1">
    <property type="nucleotide sequence ID" value="NZ_SSOC01000001.1"/>
</dbReference>
<reference evidence="2 3" key="1">
    <citation type="submission" date="2019-04" db="EMBL/GenBank/DDBJ databases">
        <title>Azoarcus nasutitermitis sp. nov. isolated from termite nest.</title>
        <authorList>
            <person name="Lin S.-Y."/>
            <person name="Hameed A."/>
            <person name="Hsu Y.-H."/>
            <person name="Young C.-C."/>
        </authorList>
    </citation>
    <scope>NUCLEOTIDE SEQUENCE [LARGE SCALE GENOMIC DNA]</scope>
    <source>
        <strain evidence="2 3">CC-YHH838</strain>
    </source>
</reference>
<gene>
    <name evidence="2" type="ORF">E6C76_03370</name>
</gene>
<accession>A0A4S4B3Z8</accession>
<organism evidence="2 3">
    <name type="scientific">Pseudothauera nasutitermitis</name>
    <dbReference type="NCBI Taxonomy" id="2565930"/>
    <lineage>
        <taxon>Bacteria</taxon>
        <taxon>Pseudomonadati</taxon>
        <taxon>Pseudomonadota</taxon>
        <taxon>Betaproteobacteria</taxon>
        <taxon>Rhodocyclales</taxon>
        <taxon>Zoogloeaceae</taxon>
        <taxon>Pseudothauera</taxon>
    </lineage>
</organism>
<comment type="caution">
    <text evidence="2">The sequence shown here is derived from an EMBL/GenBank/DDBJ whole genome shotgun (WGS) entry which is preliminary data.</text>
</comment>